<accession>F4KWP5</accession>
<sequence>MKKIIFFAALLLLTASCATKKNAVIGNFQHLNTRNMSNISSIHEATKAVSAKPLFKGQEGVVNALQIQKDGLLDKHITKVPALLVCVAGEVVFENEKGFKQTLSNGDYINIEPMVTHWVKGLQDSQLLLIK</sequence>
<name>F4KWP5_HALH1</name>
<reference key="2">
    <citation type="submission" date="2011-04" db="EMBL/GenBank/DDBJ databases">
        <title>Complete sequence of chromosome of Haliscomenobacter hydrossis DSM 1100.</title>
        <authorList>
            <consortium name="US DOE Joint Genome Institute (JGI-PGF)"/>
            <person name="Lucas S."/>
            <person name="Han J."/>
            <person name="Lapidus A."/>
            <person name="Bruce D."/>
            <person name="Goodwin L."/>
            <person name="Pitluck S."/>
            <person name="Peters L."/>
            <person name="Kyrpides N."/>
            <person name="Mavromatis K."/>
            <person name="Ivanova N."/>
            <person name="Ovchinnikova G."/>
            <person name="Pagani I."/>
            <person name="Daligault H."/>
            <person name="Detter J.C."/>
            <person name="Han C."/>
            <person name="Land M."/>
            <person name="Hauser L."/>
            <person name="Markowitz V."/>
            <person name="Cheng J.-F."/>
            <person name="Hugenholtz P."/>
            <person name="Woyke T."/>
            <person name="Wu D."/>
            <person name="Verbarg S."/>
            <person name="Frueling A."/>
            <person name="Brambilla E."/>
            <person name="Klenk H.-P."/>
            <person name="Eisen J.A."/>
        </authorList>
    </citation>
    <scope>NUCLEOTIDE SEQUENCE</scope>
    <source>
        <strain>DSM 1100</strain>
    </source>
</reference>
<dbReference type="AlphaFoldDB" id="F4KWP5"/>
<evidence type="ECO:0000313" key="3">
    <source>
        <dbReference type="Proteomes" id="UP000008461"/>
    </source>
</evidence>
<reference evidence="2 3" key="1">
    <citation type="journal article" date="2011" name="Stand. Genomic Sci.">
        <title>Complete genome sequence of Haliscomenobacter hydrossis type strain (O).</title>
        <authorList>
            <consortium name="US DOE Joint Genome Institute (JGI-PGF)"/>
            <person name="Daligault H."/>
            <person name="Lapidus A."/>
            <person name="Zeytun A."/>
            <person name="Nolan M."/>
            <person name="Lucas S."/>
            <person name="Del Rio T.G."/>
            <person name="Tice H."/>
            <person name="Cheng J.F."/>
            <person name="Tapia R."/>
            <person name="Han C."/>
            <person name="Goodwin L."/>
            <person name="Pitluck S."/>
            <person name="Liolios K."/>
            <person name="Pagani I."/>
            <person name="Ivanova N."/>
            <person name="Huntemann M."/>
            <person name="Mavromatis K."/>
            <person name="Mikhailova N."/>
            <person name="Pati A."/>
            <person name="Chen A."/>
            <person name="Palaniappan K."/>
            <person name="Land M."/>
            <person name="Hauser L."/>
            <person name="Brambilla E.M."/>
            <person name="Rohde M."/>
            <person name="Verbarg S."/>
            <person name="Goker M."/>
            <person name="Bristow J."/>
            <person name="Eisen J.A."/>
            <person name="Markowitz V."/>
            <person name="Hugenholtz P."/>
            <person name="Kyrpides N.C."/>
            <person name="Klenk H.P."/>
            <person name="Woyke T."/>
        </authorList>
    </citation>
    <scope>NUCLEOTIDE SEQUENCE [LARGE SCALE GENOMIC DNA]</scope>
    <source>
        <strain evidence="3">ATCC 27775 / DSM 1100 / LMG 10767 / O</strain>
    </source>
</reference>
<organism evidence="2 3">
    <name type="scientific">Haliscomenobacter hydrossis (strain ATCC 27775 / DSM 1100 / LMG 10767 / O)</name>
    <dbReference type="NCBI Taxonomy" id="760192"/>
    <lineage>
        <taxon>Bacteria</taxon>
        <taxon>Pseudomonadati</taxon>
        <taxon>Bacteroidota</taxon>
        <taxon>Saprospiria</taxon>
        <taxon>Saprospirales</taxon>
        <taxon>Haliscomenobacteraceae</taxon>
        <taxon>Haliscomenobacter</taxon>
    </lineage>
</organism>
<keyword evidence="3" id="KW-1185">Reference proteome</keyword>
<feature type="signal peptide" evidence="1">
    <location>
        <begin position="1"/>
        <end position="23"/>
    </location>
</feature>
<protein>
    <recommendedName>
        <fullName evidence="4">Cupin 2 conserved barrel domain protein</fullName>
    </recommendedName>
</protein>
<evidence type="ECO:0000256" key="1">
    <source>
        <dbReference type="SAM" id="SignalP"/>
    </source>
</evidence>
<evidence type="ECO:0008006" key="4">
    <source>
        <dbReference type="Google" id="ProtNLM"/>
    </source>
</evidence>
<proteinExistence type="predicted"/>
<dbReference type="KEGG" id="hhy:Halhy_4694"/>
<evidence type="ECO:0000313" key="2">
    <source>
        <dbReference type="EMBL" id="AEE52528.1"/>
    </source>
</evidence>
<dbReference type="Proteomes" id="UP000008461">
    <property type="component" value="Chromosome"/>
</dbReference>
<feature type="chain" id="PRO_5003312229" description="Cupin 2 conserved barrel domain protein" evidence="1">
    <location>
        <begin position="24"/>
        <end position="131"/>
    </location>
</feature>
<keyword evidence="1" id="KW-0732">Signal</keyword>
<gene>
    <name evidence="2" type="ordered locus">Halhy_4694</name>
</gene>
<dbReference type="Gene3D" id="2.60.120.10">
    <property type="entry name" value="Jelly Rolls"/>
    <property type="match status" value="1"/>
</dbReference>
<dbReference type="InterPro" id="IPR011051">
    <property type="entry name" value="RmlC_Cupin_sf"/>
</dbReference>
<dbReference type="SUPFAM" id="SSF51182">
    <property type="entry name" value="RmlC-like cupins"/>
    <property type="match status" value="1"/>
</dbReference>
<dbReference type="PROSITE" id="PS51257">
    <property type="entry name" value="PROKAR_LIPOPROTEIN"/>
    <property type="match status" value="1"/>
</dbReference>
<dbReference type="eggNOG" id="COG1917">
    <property type="taxonomic scope" value="Bacteria"/>
</dbReference>
<dbReference type="HOGENOM" id="CLU_158537_0_0_10"/>
<dbReference type="InterPro" id="IPR014710">
    <property type="entry name" value="RmlC-like_jellyroll"/>
</dbReference>
<dbReference type="EMBL" id="CP002691">
    <property type="protein sequence ID" value="AEE52528.1"/>
    <property type="molecule type" value="Genomic_DNA"/>
</dbReference>